<protein>
    <recommendedName>
        <fullName evidence="4">Cellulose biosynthesis protein BcsN</fullName>
    </recommendedName>
</protein>
<dbReference type="RefSeq" id="WP_137830360.1">
    <property type="nucleotide sequence ID" value="NZ_BPRE01000001.1"/>
</dbReference>
<comment type="caution">
    <text evidence="2">The sequence shown here is derived from an EMBL/GenBank/DDBJ whole genome shotgun (WGS) entry which is preliminary data.</text>
</comment>
<feature type="region of interest" description="Disordered" evidence="1">
    <location>
        <begin position="204"/>
        <end position="243"/>
    </location>
</feature>
<dbReference type="Proteomes" id="UP001055093">
    <property type="component" value="Unassembled WGS sequence"/>
</dbReference>
<evidence type="ECO:0000313" key="3">
    <source>
        <dbReference type="Proteomes" id="UP001055093"/>
    </source>
</evidence>
<reference evidence="2" key="1">
    <citation type="journal article" date="2021" name="Front. Microbiol.">
        <title>Comprehensive Comparative Genomics and Phenotyping of Methylobacterium Species.</title>
        <authorList>
            <person name="Alessa O."/>
            <person name="Ogura Y."/>
            <person name="Fujitani Y."/>
            <person name="Takami H."/>
            <person name="Hayashi T."/>
            <person name="Sahin N."/>
            <person name="Tani A."/>
        </authorList>
    </citation>
    <scope>NUCLEOTIDE SEQUENCE</scope>
    <source>
        <strain evidence="2">DSM 14458</strain>
    </source>
</reference>
<dbReference type="EMBL" id="BPRE01000001">
    <property type="protein sequence ID" value="GJE73597.1"/>
    <property type="molecule type" value="Genomic_DNA"/>
</dbReference>
<proteinExistence type="predicted"/>
<feature type="compositionally biased region" description="Polar residues" evidence="1">
    <location>
        <begin position="316"/>
        <end position="329"/>
    </location>
</feature>
<gene>
    <name evidence="2" type="ORF">BGCPKDLD_0163</name>
</gene>
<feature type="compositionally biased region" description="Low complexity" evidence="1">
    <location>
        <begin position="269"/>
        <end position="288"/>
    </location>
</feature>
<keyword evidence="3" id="KW-1185">Reference proteome</keyword>
<evidence type="ECO:0000313" key="2">
    <source>
        <dbReference type="EMBL" id="GJE73597.1"/>
    </source>
</evidence>
<sequence>MTEATLFQARHRPTGRTVLRIGGVLLGLTLVGACQTSTARRAGPRYETAFSTLPTTGNRPLVSLPNSGGAASVTETQSSAGLRQRIILGQSRGRIDLTIASGRTWDDPAMAKPSRAGIAAELASLEGGPYRILRRPVHNAYGPLGVALGEGCAYAWQWIDGLERVELGRGALRGPVSASLRVLHCRPQSSAEALLADLVRMRLGPTSDPSAGLRRRRLATPRPRTPQPVEAAAPTVPDAPAPAAPAVAVNGSRTLVTVPQGAPNPPYLAQPAPVATTQPAVPTVPRPASTGGAPDRPRFLTDALPPSRTGPGAPSPDSTSPAAESSTRTGGAPRPPQGW</sequence>
<organism evidence="2 3">
    <name type="scientific">Methylorubrum suomiense</name>
    <dbReference type="NCBI Taxonomy" id="144191"/>
    <lineage>
        <taxon>Bacteria</taxon>
        <taxon>Pseudomonadati</taxon>
        <taxon>Pseudomonadota</taxon>
        <taxon>Alphaproteobacteria</taxon>
        <taxon>Hyphomicrobiales</taxon>
        <taxon>Methylobacteriaceae</taxon>
        <taxon>Methylorubrum</taxon>
    </lineage>
</organism>
<evidence type="ECO:0000256" key="1">
    <source>
        <dbReference type="SAM" id="MobiDB-lite"/>
    </source>
</evidence>
<accession>A0ABQ4USB6</accession>
<reference evidence="2" key="2">
    <citation type="submission" date="2021-08" db="EMBL/GenBank/DDBJ databases">
        <authorList>
            <person name="Tani A."/>
            <person name="Ola A."/>
            <person name="Ogura Y."/>
            <person name="Katsura K."/>
            <person name="Hayashi T."/>
        </authorList>
    </citation>
    <scope>NUCLEOTIDE SEQUENCE</scope>
    <source>
        <strain evidence="2">DSM 14458</strain>
    </source>
</reference>
<dbReference type="InterPro" id="IPR031482">
    <property type="entry name" value="CBP_BcsN"/>
</dbReference>
<name>A0ABQ4USB6_9HYPH</name>
<feature type="region of interest" description="Disordered" evidence="1">
    <location>
        <begin position="257"/>
        <end position="339"/>
    </location>
</feature>
<dbReference type="Pfam" id="PF17038">
    <property type="entry name" value="CBP_BcsN"/>
    <property type="match status" value="1"/>
</dbReference>
<evidence type="ECO:0008006" key="4">
    <source>
        <dbReference type="Google" id="ProtNLM"/>
    </source>
</evidence>